<comment type="caution">
    <text evidence="10">The sequence shown here is derived from an EMBL/GenBank/DDBJ whole genome shotgun (WGS) entry which is preliminary data.</text>
</comment>
<dbReference type="PRINTS" id="PR00481">
    <property type="entry name" value="LAMNOPPTDASE"/>
</dbReference>
<dbReference type="Proteomes" id="UP000031561">
    <property type="component" value="Unassembled WGS sequence"/>
</dbReference>
<proteinExistence type="inferred from homology"/>
<keyword evidence="11" id="KW-1185">Reference proteome</keyword>
<comment type="function">
    <text evidence="6">Presumably involved in the processing and regular turnover of intracellular proteins. Catalyzes the removal of unsubstituted N-terminal amino acids from various peptides.</text>
</comment>
<dbReference type="PROSITE" id="PS00631">
    <property type="entry name" value="CYTOSOL_AP"/>
    <property type="match status" value="1"/>
</dbReference>
<evidence type="ECO:0000256" key="1">
    <source>
        <dbReference type="ARBA" id="ARBA00009528"/>
    </source>
</evidence>
<evidence type="ECO:0000256" key="7">
    <source>
        <dbReference type="ARBA" id="ARBA00050021"/>
    </source>
</evidence>
<evidence type="ECO:0000256" key="6">
    <source>
        <dbReference type="ARBA" id="ARBA00049972"/>
    </source>
</evidence>
<dbReference type="Gene3D" id="3.40.220.10">
    <property type="entry name" value="Leucine Aminopeptidase, subunit E, domain 1"/>
    <property type="match status" value="1"/>
</dbReference>
<dbReference type="InterPro" id="IPR048816">
    <property type="entry name" value="Peptidase_M17_N_1"/>
</dbReference>
<protein>
    <recommendedName>
        <fullName evidence="7">Probable cytosol aminopeptidase</fullName>
    </recommendedName>
    <alternativeName>
        <fullName evidence="8">Leucine aminopeptidase</fullName>
    </alternativeName>
    <alternativeName>
        <fullName evidence="5">Leucyl aminopeptidase</fullName>
    </alternativeName>
</protein>
<evidence type="ECO:0000256" key="3">
    <source>
        <dbReference type="ARBA" id="ARBA00022670"/>
    </source>
</evidence>
<reference evidence="10 11" key="1">
    <citation type="journal article" date="2015" name="Genome Announc.">
        <title>Draft Genome Sequence of Filamentous Marine Cyanobacterium Lyngbya confervoides Strain BDU141951.</title>
        <authorList>
            <person name="Chandrababunaidu M.M."/>
            <person name="Sen D."/>
            <person name="Tripathy S."/>
        </authorList>
    </citation>
    <scope>NUCLEOTIDE SEQUENCE [LARGE SCALE GENOMIC DNA]</scope>
    <source>
        <strain evidence="10 11">BDU141951</strain>
    </source>
</reference>
<dbReference type="EMBL" id="JTHE03000056">
    <property type="protein sequence ID" value="MCM1983116.1"/>
    <property type="molecule type" value="Genomic_DNA"/>
</dbReference>
<sequence length="453" mass="48918">MTSLPPIPIHLVTAQQIETLAPEVRAWATATGFQAQADSFCLVPGEGGHLRQVLVGYEGTVTPWVLGAVSAQLPNHHYRLAGNWTPEEATALSLGWRLGQYQFSTYRENDRPLATLMNCDHSHLAYLEAASQATQLVRDLINTPANDMGPEQLEAEIRQLAQTHDAQLSTVTGPDLLAQNYPMIYAVGQASAQAPRLLDLRWGNLSHPRVTLVGKGVCFDSGGLDLKPAQGMLMMKKDMGGAAHVLGVAKMVMALNLPVALRVLIPAVENSVAGNAMRPLDVLKSRRGLSVEVGNTDAEGRLVLADALWEAVSEDLDLLIDFATLTGAARVALGSELPACFCNQPDLARQVLACGEQTHDPLWQLPLHQPYRSLLESKVADLSNISSGSYGGAITAALFLQEFIKPETPWIHIDVMAWNVRSLPGRPEGGEAMGMRAIVKLIEQIARDESGLS</sequence>
<accession>A0ABD4T3B2</accession>
<keyword evidence="4" id="KW-0378">Hydrolase</keyword>
<evidence type="ECO:0000256" key="5">
    <source>
        <dbReference type="ARBA" id="ARBA00033172"/>
    </source>
</evidence>
<dbReference type="Pfam" id="PF21337">
    <property type="entry name" value="Peptidase_M17_N_1"/>
    <property type="match status" value="1"/>
</dbReference>
<dbReference type="GO" id="GO:0004177">
    <property type="term" value="F:aminopeptidase activity"/>
    <property type="evidence" value="ECO:0007669"/>
    <property type="project" value="UniProtKB-KW"/>
</dbReference>
<evidence type="ECO:0000256" key="8">
    <source>
        <dbReference type="ARBA" id="ARBA00050061"/>
    </source>
</evidence>
<evidence type="ECO:0000259" key="9">
    <source>
        <dbReference type="PROSITE" id="PS00631"/>
    </source>
</evidence>
<dbReference type="GO" id="GO:0006508">
    <property type="term" value="P:proteolysis"/>
    <property type="evidence" value="ECO:0007669"/>
    <property type="project" value="UniProtKB-KW"/>
</dbReference>
<gene>
    <name evidence="10" type="ORF">QQ91_0009800</name>
</gene>
<dbReference type="CDD" id="cd00433">
    <property type="entry name" value="Peptidase_M17"/>
    <property type="match status" value="1"/>
</dbReference>
<dbReference type="AlphaFoldDB" id="A0ABD4T3B2"/>
<comment type="similarity">
    <text evidence="1">Belongs to the peptidase M17 family.</text>
</comment>
<dbReference type="InterPro" id="IPR000819">
    <property type="entry name" value="Peptidase_M17_C"/>
</dbReference>
<organism evidence="10 11">
    <name type="scientific">Lyngbya confervoides BDU141951</name>
    <dbReference type="NCBI Taxonomy" id="1574623"/>
    <lineage>
        <taxon>Bacteria</taxon>
        <taxon>Bacillati</taxon>
        <taxon>Cyanobacteriota</taxon>
        <taxon>Cyanophyceae</taxon>
        <taxon>Oscillatoriophycideae</taxon>
        <taxon>Oscillatoriales</taxon>
        <taxon>Microcoleaceae</taxon>
        <taxon>Lyngbya</taxon>
    </lineage>
</organism>
<name>A0ABD4T3B2_9CYAN</name>
<dbReference type="Gene3D" id="3.40.630.10">
    <property type="entry name" value="Zn peptidases"/>
    <property type="match status" value="1"/>
</dbReference>
<evidence type="ECO:0000313" key="11">
    <source>
        <dbReference type="Proteomes" id="UP000031561"/>
    </source>
</evidence>
<keyword evidence="2 10" id="KW-0031">Aminopeptidase</keyword>
<dbReference type="InterPro" id="IPR011356">
    <property type="entry name" value="Leucine_aapep/pepB"/>
</dbReference>
<dbReference type="SUPFAM" id="SSF53187">
    <property type="entry name" value="Zn-dependent exopeptidases"/>
    <property type="match status" value="1"/>
</dbReference>
<dbReference type="PANTHER" id="PTHR11963:SF20">
    <property type="entry name" value="PEPTIDASE B"/>
    <property type="match status" value="1"/>
</dbReference>
<feature type="domain" description="Cytosol aminopeptidase" evidence="9">
    <location>
        <begin position="295"/>
        <end position="302"/>
    </location>
</feature>
<dbReference type="PANTHER" id="PTHR11963">
    <property type="entry name" value="LEUCINE AMINOPEPTIDASE-RELATED"/>
    <property type="match status" value="1"/>
</dbReference>
<dbReference type="RefSeq" id="WP_166281971.1">
    <property type="nucleotide sequence ID" value="NZ_JTHE03000056.1"/>
</dbReference>
<evidence type="ECO:0000256" key="4">
    <source>
        <dbReference type="ARBA" id="ARBA00022801"/>
    </source>
</evidence>
<evidence type="ECO:0000256" key="2">
    <source>
        <dbReference type="ARBA" id="ARBA00022438"/>
    </source>
</evidence>
<dbReference type="InterPro" id="IPR043472">
    <property type="entry name" value="Macro_dom-like"/>
</dbReference>
<evidence type="ECO:0000313" key="10">
    <source>
        <dbReference type="EMBL" id="MCM1983116.1"/>
    </source>
</evidence>
<keyword evidence="3" id="KW-0645">Protease</keyword>
<dbReference type="Pfam" id="PF00883">
    <property type="entry name" value="Peptidase_M17"/>
    <property type="match status" value="1"/>
</dbReference>